<sequence>MNLYLCIKKTVSTRRSVLNHSRLFATSHICERQVSFLSLIRITEKDTS</sequence>
<name>A0A1J1IBA3_9DIPT</name>
<reference evidence="1 2" key="1">
    <citation type="submission" date="2015-04" db="EMBL/GenBank/DDBJ databases">
        <authorList>
            <person name="Syromyatnikov M.Y."/>
            <person name="Popov V.N."/>
        </authorList>
    </citation>
    <scope>NUCLEOTIDE SEQUENCE [LARGE SCALE GENOMIC DNA]</scope>
</reference>
<evidence type="ECO:0000313" key="1">
    <source>
        <dbReference type="EMBL" id="CRK95721.1"/>
    </source>
</evidence>
<proteinExistence type="predicted"/>
<dbReference type="AlphaFoldDB" id="A0A1J1IBA3"/>
<dbReference type="Proteomes" id="UP000183832">
    <property type="component" value="Unassembled WGS sequence"/>
</dbReference>
<accession>A0A1J1IBA3</accession>
<evidence type="ECO:0000313" key="2">
    <source>
        <dbReference type="Proteomes" id="UP000183832"/>
    </source>
</evidence>
<keyword evidence="2" id="KW-1185">Reference proteome</keyword>
<organism evidence="1 2">
    <name type="scientific">Clunio marinus</name>
    <dbReference type="NCBI Taxonomy" id="568069"/>
    <lineage>
        <taxon>Eukaryota</taxon>
        <taxon>Metazoa</taxon>
        <taxon>Ecdysozoa</taxon>
        <taxon>Arthropoda</taxon>
        <taxon>Hexapoda</taxon>
        <taxon>Insecta</taxon>
        <taxon>Pterygota</taxon>
        <taxon>Neoptera</taxon>
        <taxon>Endopterygota</taxon>
        <taxon>Diptera</taxon>
        <taxon>Nematocera</taxon>
        <taxon>Chironomoidea</taxon>
        <taxon>Chironomidae</taxon>
        <taxon>Clunio</taxon>
    </lineage>
</organism>
<gene>
    <name evidence="1" type="ORF">CLUMA_CG009178</name>
</gene>
<dbReference type="EMBL" id="CVRI01000042">
    <property type="protein sequence ID" value="CRK95721.1"/>
    <property type="molecule type" value="Genomic_DNA"/>
</dbReference>
<protein>
    <submittedName>
        <fullName evidence="1">CLUMA_CG009178, isoform A</fullName>
    </submittedName>
</protein>